<organism evidence="1 2">
    <name type="scientific">Legionella waltersii</name>
    <dbReference type="NCBI Taxonomy" id="66969"/>
    <lineage>
        <taxon>Bacteria</taxon>
        <taxon>Pseudomonadati</taxon>
        <taxon>Pseudomonadota</taxon>
        <taxon>Gammaproteobacteria</taxon>
        <taxon>Legionellales</taxon>
        <taxon>Legionellaceae</taxon>
        <taxon>Legionella</taxon>
    </lineage>
</organism>
<accession>A0A0W1A1L9</accession>
<dbReference type="PATRIC" id="fig|66969.6.peg.3622"/>
<dbReference type="InterPro" id="IPR049973">
    <property type="entry name" value="STY0301-like"/>
</dbReference>
<dbReference type="NCBIfam" id="NF042415">
    <property type="entry name" value="STY0301_fam"/>
    <property type="match status" value="1"/>
</dbReference>
<sequence>MAIILFFFVDQLYAGSYKPQCPKEINALEHIQTSVKGWETLKGIKNNFLSSISFYSGHPKQQASLKPNSINSKQAKWSFSPNETIYILCQYNKSGIELTQQLRPKTKNCTVLFNPHVQGDQGYLPKEIQCTD</sequence>
<name>A0A0W1A1L9_9GAMM</name>
<keyword evidence="2" id="KW-1185">Reference proteome</keyword>
<reference evidence="1 2" key="1">
    <citation type="submission" date="2015-11" db="EMBL/GenBank/DDBJ databases">
        <title>Genomic analysis of 38 Legionella species identifies large and diverse effector repertoires.</title>
        <authorList>
            <person name="Burstein D."/>
            <person name="Amaro F."/>
            <person name="Zusman T."/>
            <person name="Lifshitz Z."/>
            <person name="Cohen O."/>
            <person name="Gilbert J.A."/>
            <person name="Pupko T."/>
            <person name="Shuman H.A."/>
            <person name="Segal G."/>
        </authorList>
    </citation>
    <scope>NUCLEOTIDE SEQUENCE [LARGE SCALE GENOMIC DNA]</scope>
    <source>
        <strain evidence="1 2">ATCC 51914</strain>
    </source>
</reference>
<proteinExistence type="predicted"/>
<dbReference type="OrthoDB" id="8756528at2"/>
<protein>
    <submittedName>
        <fullName evidence="1">Uncharacterized protein</fullName>
    </submittedName>
</protein>
<evidence type="ECO:0000313" key="2">
    <source>
        <dbReference type="Proteomes" id="UP000054729"/>
    </source>
</evidence>
<evidence type="ECO:0000313" key="1">
    <source>
        <dbReference type="EMBL" id="KTD75285.1"/>
    </source>
</evidence>
<comment type="caution">
    <text evidence="1">The sequence shown here is derived from an EMBL/GenBank/DDBJ whole genome shotgun (WGS) entry which is preliminary data.</text>
</comment>
<dbReference type="STRING" id="66969.Lwal_3326"/>
<dbReference type="Proteomes" id="UP000054729">
    <property type="component" value="Unassembled WGS sequence"/>
</dbReference>
<gene>
    <name evidence="1" type="ORF">Lwal_3326</name>
</gene>
<dbReference type="EMBL" id="LNZB01000060">
    <property type="protein sequence ID" value="KTD75285.1"/>
    <property type="molecule type" value="Genomic_DNA"/>
</dbReference>
<dbReference type="AlphaFoldDB" id="A0A0W1A1L9"/>